<evidence type="ECO:0000313" key="1">
    <source>
        <dbReference type="EMBL" id="KKU55152.1"/>
    </source>
</evidence>
<proteinExistence type="predicted"/>
<sequence length="359" mass="40762">MWLGMTGVLLIALIFSLVKLSRYRWVSDKNAATMAEIAPTRVKYRDFPPDFWRNDMDWGEFKDWNLYISEDNKLAFKYPKNMVVFQNGSNDNIYIFPFERVKKGDFDLTAGMVIILEKYPAGEFALESGSKLVGYQSMVFRSDLAKFEDVSGVTFFNETNKTYIRKSEVFESEYPFVYLVYNTQEEERLGNVILGTMVSSNKYELEKYRQMSTNNQNAGSTPKYANAVESKNLGIRLFLPDGYTWKEVPLGDSYHKLNISKDKCRLSISDNPEYVGYSTSGALCANTGPPRCVLASKYLIPGMGVMTVARETYPYPDVAYFIKGVYYGNKLSADLSATGYQPACIPEVVNILSGITFLD</sequence>
<gene>
    <name evidence="1" type="ORF">UX78_C0025G0005</name>
</gene>
<dbReference type="AlphaFoldDB" id="A0A0G1RDI2"/>
<dbReference type="Proteomes" id="UP000034607">
    <property type="component" value="Unassembled WGS sequence"/>
</dbReference>
<dbReference type="EMBL" id="LCNM01000025">
    <property type="protein sequence ID" value="KKU55152.1"/>
    <property type="molecule type" value="Genomic_DNA"/>
</dbReference>
<organism evidence="1 2">
    <name type="scientific">Candidatus Amesbacteria bacterium GW2011_GWA2_47_11</name>
    <dbReference type="NCBI Taxonomy" id="1618357"/>
    <lineage>
        <taxon>Bacteria</taxon>
        <taxon>Candidatus Amesiibacteriota</taxon>
    </lineage>
</organism>
<reference evidence="1 2" key="1">
    <citation type="journal article" date="2015" name="Nature">
        <title>rRNA introns, odd ribosomes, and small enigmatic genomes across a large radiation of phyla.</title>
        <authorList>
            <person name="Brown C.T."/>
            <person name="Hug L.A."/>
            <person name="Thomas B.C."/>
            <person name="Sharon I."/>
            <person name="Castelle C.J."/>
            <person name="Singh A."/>
            <person name="Wilkins M.J."/>
            <person name="Williams K.H."/>
            <person name="Banfield J.F."/>
        </authorList>
    </citation>
    <scope>NUCLEOTIDE SEQUENCE [LARGE SCALE GENOMIC DNA]</scope>
</reference>
<name>A0A0G1RDI2_9BACT</name>
<evidence type="ECO:0000313" key="2">
    <source>
        <dbReference type="Proteomes" id="UP000034607"/>
    </source>
</evidence>
<comment type="caution">
    <text evidence="1">The sequence shown here is derived from an EMBL/GenBank/DDBJ whole genome shotgun (WGS) entry which is preliminary data.</text>
</comment>
<accession>A0A0G1RDI2</accession>
<protein>
    <submittedName>
        <fullName evidence="1">Uncharacterized protein</fullName>
    </submittedName>
</protein>